<name>A0A8K0KGD7_LADFU</name>
<dbReference type="OrthoDB" id="6288737at2759"/>
<comment type="caution">
    <text evidence="3">The sequence shown here is derived from an EMBL/GenBank/DDBJ whole genome shotgun (WGS) entry which is preliminary data.</text>
</comment>
<dbReference type="GO" id="GO:0008023">
    <property type="term" value="C:transcription elongation factor complex"/>
    <property type="evidence" value="ECO:0007669"/>
    <property type="project" value="InterPro"/>
</dbReference>
<dbReference type="EMBL" id="KZ308810">
    <property type="protein sequence ID" value="KAG8234415.1"/>
    <property type="molecule type" value="Genomic_DNA"/>
</dbReference>
<reference evidence="3" key="2">
    <citation type="submission" date="2017-10" db="EMBL/GenBank/DDBJ databases">
        <title>Ladona fulva Genome sequencing and assembly.</title>
        <authorList>
            <person name="Murali S."/>
            <person name="Richards S."/>
            <person name="Bandaranaike D."/>
            <person name="Bellair M."/>
            <person name="Blankenburg K."/>
            <person name="Chao H."/>
            <person name="Dinh H."/>
            <person name="Doddapaneni H."/>
            <person name="Dugan-Rocha S."/>
            <person name="Elkadiri S."/>
            <person name="Gnanaolivu R."/>
            <person name="Hernandez B."/>
            <person name="Skinner E."/>
            <person name="Javaid M."/>
            <person name="Lee S."/>
            <person name="Li M."/>
            <person name="Ming W."/>
            <person name="Munidasa M."/>
            <person name="Muniz J."/>
            <person name="Nguyen L."/>
            <person name="Hughes D."/>
            <person name="Osuji N."/>
            <person name="Pu L.-L."/>
            <person name="Puazo M."/>
            <person name="Qu C."/>
            <person name="Quiroz J."/>
            <person name="Raj R."/>
            <person name="Weissenberger G."/>
            <person name="Xin Y."/>
            <person name="Zou X."/>
            <person name="Han Y."/>
            <person name="Worley K."/>
            <person name="Muzny D."/>
            <person name="Gibbs R."/>
        </authorList>
    </citation>
    <scope>NUCLEOTIDE SEQUENCE</scope>
    <source>
        <strain evidence="3">Sampled in the wild</strain>
    </source>
</reference>
<accession>A0A8K0KGD7</accession>
<keyword evidence="4" id="KW-1185">Reference proteome</keyword>
<reference evidence="3" key="1">
    <citation type="submission" date="2013-04" db="EMBL/GenBank/DDBJ databases">
        <authorList>
            <person name="Qu J."/>
            <person name="Murali S.C."/>
            <person name="Bandaranaike D."/>
            <person name="Bellair M."/>
            <person name="Blankenburg K."/>
            <person name="Chao H."/>
            <person name="Dinh H."/>
            <person name="Doddapaneni H."/>
            <person name="Downs B."/>
            <person name="Dugan-Rocha S."/>
            <person name="Elkadiri S."/>
            <person name="Gnanaolivu R.D."/>
            <person name="Hernandez B."/>
            <person name="Javaid M."/>
            <person name="Jayaseelan J.C."/>
            <person name="Lee S."/>
            <person name="Li M."/>
            <person name="Ming W."/>
            <person name="Munidasa M."/>
            <person name="Muniz J."/>
            <person name="Nguyen L."/>
            <person name="Ongeri F."/>
            <person name="Osuji N."/>
            <person name="Pu L.-L."/>
            <person name="Puazo M."/>
            <person name="Qu C."/>
            <person name="Quiroz J."/>
            <person name="Raj R."/>
            <person name="Weissenberger G."/>
            <person name="Xin Y."/>
            <person name="Zou X."/>
            <person name="Han Y."/>
            <person name="Richards S."/>
            <person name="Worley K."/>
            <person name="Muzny D."/>
            <person name="Gibbs R."/>
        </authorList>
    </citation>
    <scope>NUCLEOTIDE SEQUENCE</scope>
    <source>
        <strain evidence="3">Sampled in the wild</strain>
    </source>
</reference>
<dbReference type="AlphaFoldDB" id="A0A8K0KGD7"/>
<feature type="compositionally biased region" description="Basic residues" evidence="1">
    <location>
        <begin position="793"/>
        <end position="802"/>
    </location>
</feature>
<feature type="compositionally biased region" description="Basic and acidic residues" evidence="1">
    <location>
        <begin position="540"/>
        <end position="559"/>
    </location>
</feature>
<dbReference type="PANTHER" id="PTHR14633:SF3">
    <property type="entry name" value="LITTLE ELONGATION COMPLEX SUBUNIT 2"/>
    <property type="match status" value="1"/>
</dbReference>
<feature type="region of interest" description="Disordered" evidence="1">
    <location>
        <begin position="782"/>
        <end position="802"/>
    </location>
</feature>
<dbReference type="GO" id="GO:0042795">
    <property type="term" value="P:snRNA transcription by RNA polymerase II"/>
    <property type="evidence" value="ECO:0007669"/>
    <property type="project" value="TreeGrafter"/>
</dbReference>
<evidence type="ECO:0000259" key="2">
    <source>
        <dbReference type="Pfam" id="PF10505"/>
    </source>
</evidence>
<sequence>MSSMEFEFNPKEFLGIKWSEKVDDSGQFLSEEFLVQHSAAYKILNDEFTKVWSSDSDDDSKKNTKGKATKNVTQPVVNKDMKNDKWHTTYGGFTNFPKYSILSPQQQDVYLALMKKFTKSHSPFLSPQDQKELQIYTTLQEKVVNEQMEYSNFLREYALANQSRYLSIQPGIRKYINELWESKLKIPLKYPQFYETFRTIPLVLQDKSWKIEMHPEDTVLEVGRVNFLKSKTKTVQIPTNYAKFVQNHPIKDEDDQADTSLPKKYPVSQDKNADVIAKLKNAEFVISSSGLKRICDNHGPLFQKPWELPVTVKEYDSEDGRTKKKIIFIDKALPRKKMGVVDKIIWYHKIGIKTALVISNPNCSMKKTHPKMHKKSADGKTSNEAKPLKNADDSEGRELLAESDTKETEITSEGNECEETVDECVVTGDDEVDSSDLLDSDEGNLIIEEDSDENLSPKKVSKESENASLKPKSDVVSPVNRFIPATPESNLKKPVTRSVSKMLENLTKIEKLLGKKETNTTGKPSVARNLMAKQNSEMPEEAKSLSEEESREPTKEELTPKQLAIAKKKRKGLVRKDILDELIENQKKMFAGNDTMLEIANSDQKYLRNKSAVDFDPTPVPEGCNYVYRPFILRRKESCGGTFRTLVRCKYDATDIMDCVVARINAFTSKLIMVEDMEMKDVAKEERRLGMQVSSCLSLLYSVFRAIADIPPGQYILSHNAKLGAFANLYRAINTPRDGCYDLHKQYEIDPSVEEPQNIANLWIPIDFGIITPFHEKCSRVPGTFNPGENSKKRGKRRKKKK</sequence>
<dbReference type="Proteomes" id="UP000792457">
    <property type="component" value="Unassembled WGS sequence"/>
</dbReference>
<dbReference type="InterPro" id="IPR019535">
    <property type="entry name" value="ICE2_C"/>
</dbReference>
<evidence type="ECO:0000256" key="1">
    <source>
        <dbReference type="SAM" id="MobiDB-lite"/>
    </source>
</evidence>
<feature type="compositionally biased region" description="Acidic residues" evidence="1">
    <location>
        <begin position="415"/>
        <end position="453"/>
    </location>
</feature>
<dbReference type="Pfam" id="PF10505">
    <property type="entry name" value="NARG2_C"/>
    <property type="match status" value="1"/>
</dbReference>
<organism evidence="3 4">
    <name type="scientific">Ladona fulva</name>
    <name type="common">Scarce chaser dragonfly</name>
    <name type="synonym">Libellula fulva</name>
    <dbReference type="NCBI Taxonomy" id="123851"/>
    <lineage>
        <taxon>Eukaryota</taxon>
        <taxon>Metazoa</taxon>
        <taxon>Ecdysozoa</taxon>
        <taxon>Arthropoda</taxon>
        <taxon>Hexapoda</taxon>
        <taxon>Insecta</taxon>
        <taxon>Pterygota</taxon>
        <taxon>Palaeoptera</taxon>
        <taxon>Odonata</taxon>
        <taxon>Epiprocta</taxon>
        <taxon>Anisoptera</taxon>
        <taxon>Libelluloidea</taxon>
        <taxon>Libellulidae</taxon>
        <taxon>Ladona</taxon>
    </lineage>
</organism>
<feature type="domain" description="Little elongation complex subunit 2 C-terminal" evidence="2">
    <location>
        <begin position="660"/>
        <end position="787"/>
    </location>
</feature>
<dbReference type="GO" id="GO:0045945">
    <property type="term" value="P:positive regulation of transcription by RNA polymerase III"/>
    <property type="evidence" value="ECO:0007669"/>
    <property type="project" value="TreeGrafter"/>
</dbReference>
<feature type="region of interest" description="Disordered" evidence="1">
    <location>
        <begin position="532"/>
        <end position="561"/>
    </location>
</feature>
<evidence type="ECO:0000313" key="3">
    <source>
        <dbReference type="EMBL" id="KAG8234415.1"/>
    </source>
</evidence>
<protein>
    <recommendedName>
        <fullName evidence="2">Little elongation complex subunit 2 C-terminal domain-containing protein</fullName>
    </recommendedName>
</protein>
<feature type="compositionally biased region" description="Basic and acidic residues" evidence="1">
    <location>
        <begin position="375"/>
        <end position="409"/>
    </location>
</feature>
<proteinExistence type="predicted"/>
<dbReference type="PANTHER" id="PTHR14633">
    <property type="entry name" value="LITTLE ELONGATION COMPLEX SUBUNIT 2"/>
    <property type="match status" value="1"/>
</dbReference>
<evidence type="ECO:0000313" key="4">
    <source>
        <dbReference type="Proteomes" id="UP000792457"/>
    </source>
</evidence>
<gene>
    <name evidence="3" type="ORF">J437_LFUL015525</name>
</gene>
<feature type="region of interest" description="Disordered" evidence="1">
    <location>
        <begin position="363"/>
        <end position="473"/>
    </location>
</feature>
<dbReference type="GO" id="GO:0042796">
    <property type="term" value="P:snRNA transcription by RNA polymerase III"/>
    <property type="evidence" value="ECO:0007669"/>
    <property type="project" value="TreeGrafter"/>
</dbReference>